<dbReference type="InterPro" id="IPR036909">
    <property type="entry name" value="Cyt_c-like_dom_sf"/>
</dbReference>
<feature type="domain" description="Cytochrome c" evidence="6">
    <location>
        <begin position="34"/>
        <end position="126"/>
    </location>
</feature>
<dbReference type="NCBIfam" id="TIGR04485">
    <property type="entry name" value="thiosulf_SoxX"/>
    <property type="match status" value="1"/>
</dbReference>
<feature type="chain" id="PRO_5008663360" evidence="5">
    <location>
        <begin position="28"/>
        <end position="127"/>
    </location>
</feature>
<comment type="caution">
    <text evidence="7">The sequence shown here is derived from an EMBL/GenBank/DDBJ whole genome shotgun (WGS) entry which is preliminary data.</text>
</comment>
<evidence type="ECO:0000313" key="7">
    <source>
        <dbReference type="EMBL" id="OCX71125.1"/>
    </source>
</evidence>
<dbReference type="EMBL" id="LWRY01000145">
    <property type="protein sequence ID" value="OCX71125.1"/>
    <property type="molecule type" value="Genomic_DNA"/>
</dbReference>
<gene>
    <name evidence="7" type="ORF">A6M23_12590</name>
</gene>
<name>A0A1C2I537_ACITH</name>
<dbReference type="InterPro" id="IPR009056">
    <property type="entry name" value="Cyt_c-like_dom"/>
</dbReference>
<keyword evidence="3 4" id="KW-0408">Iron</keyword>
<dbReference type="GO" id="GO:0020037">
    <property type="term" value="F:heme binding"/>
    <property type="evidence" value="ECO:0007669"/>
    <property type="project" value="InterPro"/>
</dbReference>
<dbReference type="GO" id="GO:0046872">
    <property type="term" value="F:metal ion binding"/>
    <property type="evidence" value="ECO:0007669"/>
    <property type="project" value="UniProtKB-KW"/>
</dbReference>
<evidence type="ECO:0000256" key="1">
    <source>
        <dbReference type="ARBA" id="ARBA00022617"/>
    </source>
</evidence>
<evidence type="ECO:0000313" key="8">
    <source>
        <dbReference type="Proteomes" id="UP000095008"/>
    </source>
</evidence>
<accession>A0A1C2I537</accession>
<keyword evidence="5" id="KW-0732">Signal</keyword>
<dbReference type="Proteomes" id="UP000095008">
    <property type="component" value="Unassembled WGS sequence"/>
</dbReference>
<dbReference type="GO" id="GO:0009055">
    <property type="term" value="F:electron transfer activity"/>
    <property type="evidence" value="ECO:0007669"/>
    <property type="project" value="InterPro"/>
</dbReference>
<keyword evidence="8" id="KW-1185">Reference proteome</keyword>
<keyword evidence="2 4" id="KW-0479">Metal-binding</keyword>
<evidence type="ECO:0000256" key="5">
    <source>
        <dbReference type="SAM" id="SignalP"/>
    </source>
</evidence>
<dbReference type="SUPFAM" id="SSF46626">
    <property type="entry name" value="Cytochrome c"/>
    <property type="match status" value="1"/>
</dbReference>
<proteinExistence type="predicted"/>
<dbReference type="RefSeq" id="WP_065973625.1">
    <property type="nucleotide sequence ID" value="NZ_LWRY01000145.1"/>
</dbReference>
<dbReference type="InterPro" id="IPR030999">
    <property type="entry name" value="Thiosulf_SoxX"/>
</dbReference>
<protein>
    <submittedName>
        <fullName evidence="7">Sulfur oxidation c-type cytochrome SoxX</fullName>
    </submittedName>
</protein>
<dbReference type="PROSITE" id="PS51007">
    <property type="entry name" value="CYTC"/>
    <property type="match status" value="1"/>
</dbReference>
<evidence type="ECO:0000256" key="4">
    <source>
        <dbReference type="PROSITE-ProRule" id="PRU00433"/>
    </source>
</evidence>
<sequence length="127" mass="13651">MKTSKLVVIAAITCAAGFIGFETTVVAAPMTNAQNIAAGKSIAFNRTQGNCLACHVLPGGKMAGDVGPDLAVLPLKAIFKTKEKLVDFLYDPEKVIPHINMPQFGKNKVLTHHQMELVADYLWSLKG</sequence>
<evidence type="ECO:0000256" key="2">
    <source>
        <dbReference type="ARBA" id="ARBA00022723"/>
    </source>
</evidence>
<evidence type="ECO:0000256" key="3">
    <source>
        <dbReference type="ARBA" id="ARBA00023004"/>
    </source>
</evidence>
<dbReference type="OrthoDB" id="8775952at2"/>
<dbReference type="AlphaFoldDB" id="A0A1C2I537"/>
<dbReference type="Pfam" id="PF00034">
    <property type="entry name" value="Cytochrom_C"/>
    <property type="match status" value="1"/>
</dbReference>
<reference evidence="7" key="1">
    <citation type="journal article" date="2016" name="Int. J. Mol. Sci.">
        <title>Comparative genomics of the extreme acidophile Acidithiobacillus thiooxidans reveals intraspecific divergence and niche adaptation.</title>
        <authorList>
            <person name="Zhang X."/>
            <person name="Feng X."/>
            <person name="Tao J."/>
            <person name="Ma L."/>
            <person name="Xiao Y."/>
            <person name="Liang Y."/>
            <person name="Liu X."/>
            <person name="Yin H."/>
        </authorList>
    </citation>
    <scope>NUCLEOTIDE SEQUENCE [LARGE SCALE GENOMIC DNA]</scope>
    <source>
        <strain evidence="7">DXS-W</strain>
    </source>
</reference>
<organism evidence="7 8">
    <name type="scientific">Acidithiobacillus thiooxidans</name>
    <name type="common">Thiobacillus thiooxidans</name>
    <dbReference type="NCBI Taxonomy" id="930"/>
    <lineage>
        <taxon>Bacteria</taxon>
        <taxon>Pseudomonadati</taxon>
        <taxon>Pseudomonadota</taxon>
        <taxon>Acidithiobacillia</taxon>
        <taxon>Acidithiobacillales</taxon>
        <taxon>Acidithiobacillaceae</taxon>
        <taxon>Acidithiobacillus</taxon>
    </lineage>
</organism>
<evidence type="ECO:0000259" key="6">
    <source>
        <dbReference type="PROSITE" id="PS51007"/>
    </source>
</evidence>
<keyword evidence="1 4" id="KW-0349">Heme</keyword>
<dbReference type="Gene3D" id="1.10.760.10">
    <property type="entry name" value="Cytochrome c-like domain"/>
    <property type="match status" value="1"/>
</dbReference>
<feature type="signal peptide" evidence="5">
    <location>
        <begin position="1"/>
        <end position="27"/>
    </location>
</feature>